<protein>
    <recommendedName>
        <fullName evidence="7">TVP38/TMEM64 family membrane protein</fullName>
    </recommendedName>
</protein>
<dbReference type="EMBL" id="DVGB01000061">
    <property type="protein sequence ID" value="HIR01660.1"/>
    <property type="molecule type" value="Genomic_DNA"/>
</dbReference>
<gene>
    <name evidence="9" type="ORF">IAA69_05290</name>
</gene>
<evidence type="ECO:0000256" key="1">
    <source>
        <dbReference type="ARBA" id="ARBA00004651"/>
    </source>
</evidence>
<dbReference type="AlphaFoldDB" id="A0A9D1A0P4"/>
<evidence type="ECO:0000259" key="8">
    <source>
        <dbReference type="Pfam" id="PF09335"/>
    </source>
</evidence>
<reference evidence="9" key="1">
    <citation type="submission" date="2020-10" db="EMBL/GenBank/DDBJ databases">
        <authorList>
            <person name="Gilroy R."/>
        </authorList>
    </citation>
    <scope>NUCLEOTIDE SEQUENCE</scope>
    <source>
        <strain evidence="9">ChiGjej1B1-2707</strain>
    </source>
</reference>
<evidence type="ECO:0000256" key="3">
    <source>
        <dbReference type="ARBA" id="ARBA00022475"/>
    </source>
</evidence>
<evidence type="ECO:0000256" key="7">
    <source>
        <dbReference type="RuleBase" id="RU366058"/>
    </source>
</evidence>
<evidence type="ECO:0000256" key="4">
    <source>
        <dbReference type="ARBA" id="ARBA00022692"/>
    </source>
</evidence>
<comment type="similarity">
    <text evidence="2 7">Belongs to the TVP38/TMEM64 family.</text>
</comment>
<dbReference type="PANTHER" id="PTHR12677:SF59">
    <property type="entry name" value="GOLGI APPARATUS MEMBRANE PROTEIN TVP38-RELATED"/>
    <property type="match status" value="1"/>
</dbReference>
<feature type="transmembrane region" description="Helical" evidence="7">
    <location>
        <begin position="211"/>
        <end position="230"/>
    </location>
</feature>
<keyword evidence="5 7" id="KW-1133">Transmembrane helix</keyword>
<dbReference type="Pfam" id="PF09335">
    <property type="entry name" value="VTT_dom"/>
    <property type="match status" value="1"/>
</dbReference>
<evidence type="ECO:0000256" key="6">
    <source>
        <dbReference type="ARBA" id="ARBA00023136"/>
    </source>
</evidence>
<comment type="caution">
    <text evidence="9">The sequence shown here is derived from an EMBL/GenBank/DDBJ whole genome shotgun (WGS) entry which is preliminary data.</text>
</comment>
<reference evidence="9" key="2">
    <citation type="journal article" date="2021" name="PeerJ">
        <title>Extensive microbial diversity within the chicken gut microbiome revealed by metagenomics and culture.</title>
        <authorList>
            <person name="Gilroy R."/>
            <person name="Ravi A."/>
            <person name="Getino M."/>
            <person name="Pursley I."/>
            <person name="Horton D.L."/>
            <person name="Alikhan N.F."/>
            <person name="Baker D."/>
            <person name="Gharbi K."/>
            <person name="Hall N."/>
            <person name="Watson M."/>
            <person name="Adriaenssens E.M."/>
            <person name="Foster-Nyarko E."/>
            <person name="Jarju S."/>
            <person name="Secka A."/>
            <person name="Antonio M."/>
            <person name="Oren A."/>
            <person name="Chaudhuri R.R."/>
            <person name="La Ragione R."/>
            <person name="Hildebrand F."/>
            <person name="Pallen M.J."/>
        </authorList>
    </citation>
    <scope>NUCLEOTIDE SEQUENCE</scope>
    <source>
        <strain evidence="9">ChiGjej1B1-2707</strain>
    </source>
</reference>
<keyword evidence="6 7" id="KW-0472">Membrane</keyword>
<feature type="domain" description="VTT" evidence="8">
    <location>
        <begin position="113"/>
        <end position="229"/>
    </location>
</feature>
<evidence type="ECO:0000313" key="9">
    <source>
        <dbReference type="EMBL" id="HIR01660.1"/>
    </source>
</evidence>
<organism evidence="9 10">
    <name type="scientific">Candidatus Aveggerthella stercoripullorum</name>
    <dbReference type="NCBI Taxonomy" id="2840688"/>
    <lineage>
        <taxon>Bacteria</taxon>
        <taxon>Bacillati</taxon>
        <taxon>Actinomycetota</taxon>
        <taxon>Coriobacteriia</taxon>
        <taxon>Eggerthellales</taxon>
        <taxon>Eggerthellaceae</taxon>
        <taxon>Eggerthellaceae incertae sedis</taxon>
        <taxon>Candidatus Aveggerthella</taxon>
    </lineage>
</organism>
<feature type="transmembrane region" description="Helical" evidence="7">
    <location>
        <begin position="125"/>
        <end position="150"/>
    </location>
</feature>
<proteinExistence type="inferred from homology"/>
<dbReference type="PANTHER" id="PTHR12677">
    <property type="entry name" value="GOLGI APPARATUS MEMBRANE PROTEIN TVP38-RELATED"/>
    <property type="match status" value="1"/>
</dbReference>
<evidence type="ECO:0000256" key="2">
    <source>
        <dbReference type="ARBA" id="ARBA00008640"/>
    </source>
</evidence>
<dbReference type="InterPro" id="IPR015414">
    <property type="entry name" value="TMEM64"/>
</dbReference>
<keyword evidence="3 7" id="KW-1003">Cell membrane</keyword>
<keyword evidence="4 7" id="KW-0812">Transmembrane</keyword>
<evidence type="ECO:0000256" key="5">
    <source>
        <dbReference type="ARBA" id="ARBA00022989"/>
    </source>
</evidence>
<feature type="transmembrane region" description="Helical" evidence="7">
    <location>
        <begin position="93"/>
        <end position="113"/>
    </location>
</feature>
<dbReference type="GO" id="GO:0005886">
    <property type="term" value="C:plasma membrane"/>
    <property type="evidence" value="ECO:0007669"/>
    <property type="project" value="UniProtKB-SubCell"/>
</dbReference>
<feature type="transmembrane region" description="Helical" evidence="7">
    <location>
        <begin position="242"/>
        <end position="259"/>
    </location>
</feature>
<name>A0A9D1A0P4_9ACTN</name>
<accession>A0A9D1A0P4</accession>
<sequence length="306" mass="33237">MEDRHHKREAVKAELHDLRESAHEKREHLHEVGEEPIKIAGHSMTKADLYKFVGLIVFFVLVVVGIALLWPYVHSLFEEGGLDLVISEVRKAGPIGVLMLLAMQFLQIVVAFIPGEITQVAAGMLYGPWLGAAIILVGCAISSAFVYVIVNKLGAPFVRAMVPAKYLEKFDRLERTGKLNIIVFILFLIPGLPKDVFTYIVPLTGMRMKTFLLLTTVGRIPGIVVSTYAADGLMDGRIVQSVVLFAVLAVIALVGVLNSERIMNVFGRHAHHGRSDGADGQAGNAPAACDSLHAKMANSAPKGKQG</sequence>
<evidence type="ECO:0000313" key="10">
    <source>
        <dbReference type="Proteomes" id="UP000824261"/>
    </source>
</evidence>
<dbReference type="Proteomes" id="UP000824261">
    <property type="component" value="Unassembled WGS sequence"/>
</dbReference>
<dbReference type="InterPro" id="IPR032816">
    <property type="entry name" value="VTT_dom"/>
</dbReference>
<feature type="transmembrane region" description="Helical" evidence="7">
    <location>
        <begin position="52"/>
        <end position="73"/>
    </location>
</feature>
<comment type="subcellular location">
    <subcellularLocation>
        <location evidence="1 7">Cell membrane</location>
        <topology evidence="1 7">Multi-pass membrane protein</topology>
    </subcellularLocation>
</comment>
<feature type="transmembrane region" description="Helical" evidence="7">
    <location>
        <begin position="179"/>
        <end position="199"/>
    </location>
</feature>